<dbReference type="InterPro" id="IPR046938">
    <property type="entry name" value="DNA_clamp_sf"/>
</dbReference>
<dbReference type="Gene3D" id="3.10.150.10">
    <property type="entry name" value="DNA Polymerase III, subunit A, domain 2"/>
    <property type="match status" value="1"/>
</dbReference>
<dbReference type="InterPro" id="IPR022637">
    <property type="entry name" value="DNA_polIII_beta_cen"/>
</dbReference>
<gene>
    <name evidence="14" type="primary">dnaN</name>
    <name evidence="14" type="ORF">Dpo_6c02470</name>
</gene>
<keyword evidence="4 10" id="KW-0963">Cytoplasm</keyword>
<feature type="domain" description="DNA polymerase III beta sliding clamp central" evidence="12">
    <location>
        <begin position="129"/>
        <end position="249"/>
    </location>
</feature>
<dbReference type="RefSeq" id="WP_006966902.1">
    <property type="nucleotide sequence ID" value="NZ_APJX01000006.1"/>
</dbReference>
<evidence type="ECO:0000256" key="8">
    <source>
        <dbReference type="ARBA" id="ARBA00022932"/>
    </source>
</evidence>
<proteinExistence type="inferred from homology"/>
<dbReference type="EMBL" id="APJX01000006">
    <property type="protein sequence ID" value="EMS79048.1"/>
    <property type="molecule type" value="Genomic_DNA"/>
</dbReference>
<evidence type="ECO:0000259" key="12">
    <source>
        <dbReference type="Pfam" id="PF02767"/>
    </source>
</evidence>
<dbReference type="GO" id="GO:0003677">
    <property type="term" value="F:DNA binding"/>
    <property type="evidence" value="ECO:0007669"/>
    <property type="project" value="UniProtKB-UniRule"/>
</dbReference>
<reference evidence="14 15" key="1">
    <citation type="journal article" date="2013" name="Genome Announc.">
        <title>Draft Genome Sequence of Desulfotignum phosphitoxidans DSM 13687 Strain FiPS-3.</title>
        <authorList>
            <person name="Poehlein A."/>
            <person name="Daniel R."/>
            <person name="Simeonova D.D."/>
        </authorList>
    </citation>
    <scope>NUCLEOTIDE SEQUENCE [LARGE SCALE GENOMIC DNA]</scope>
    <source>
        <strain evidence="14 15">DSM 13687</strain>
    </source>
</reference>
<keyword evidence="5 10" id="KW-0808">Transferase</keyword>
<evidence type="ECO:0000256" key="7">
    <source>
        <dbReference type="ARBA" id="ARBA00022705"/>
    </source>
</evidence>
<dbReference type="PANTHER" id="PTHR30478:SF0">
    <property type="entry name" value="BETA SLIDING CLAMP"/>
    <property type="match status" value="1"/>
</dbReference>
<sequence>MRFSFDKKEVLEILSKIQGITGRKTNLSITSDVLIKAMGDQIILTANDLETVFIGTYDAVVEKEGIISISAKKFFEIVREYPDNTIPVNEVENRWVEIGKGDSLFHIVSSDYENFPETPVIENVDFIEINAKDLRKMLESAAVISYAGDEKRTYVLGALIEKIEKNDVLHLRMVSTDSRRLNCFDAKYTGDLVLPNEPVIIPKKGLSELHKFIDNTSESIRVGIKANHFVFQRANESIMIKLLSGEYPNYPPIIQTDTMTGMEVDRNMFYTLMKRVSILTSDDYKSVILNFKENELTVTITNPEIGESKERMMIGYSGDEIKSAFNPRYFMDALNLFDQATVVVYIKEAKTPCIIKAMDDDNLICAIMAMHIS</sequence>
<dbReference type="AlphaFoldDB" id="S0FVB6"/>
<dbReference type="PIRSF" id="PIRSF000804">
    <property type="entry name" value="DNA_pol_III_b"/>
    <property type="match status" value="1"/>
</dbReference>
<feature type="domain" description="DNA polymerase III beta sliding clamp N-terminal" evidence="11">
    <location>
        <begin position="1"/>
        <end position="118"/>
    </location>
</feature>
<dbReference type="GO" id="GO:0006271">
    <property type="term" value="P:DNA strand elongation involved in DNA replication"/>
    <property type="evidence" value="ECO:0007669"/>
    <property type="project" value="TreeGrafter"/>
</dbReference>
<dbReference type="NCBIfam" id="TIGR00663">
    <property type="entry name" value="dnan"/>
    <property type="match status" value="1"/>
</dbReference>
<evidence type="ECO:0000313" key="15">
    <source>
        <dbReference type="Proteomes" id="UP000014216"/>
    </source>
</evidence>
<comment type="subcellular location">
    <subcellularLocation>
        <location evidence="1 10">Cytoplasm</location>
    </subcellularLocation>
</comment>
<dbReference type="InterPro" id="IPR022635">
    <property type="entry name" value="DNA_polIII_beta_C"/>
</dbReference>
<dbReference type="GO" id="GO:0003887">
    <property type="term" value="F:DNA-directed DNA polymerase activity"/>
    <property type="evidence" value="ECO:0007669"/>
    <property type="project" value="UniProtKB-UniRule"/>
</dbReference>
<evidence type="ECO:0000259" key="13">
    <source>
        <dbReference type="Pfam" id="PF02768"/>
    </source>
</evidence>
<evidence type="ECO:0000256" key="9">
    <source>
        <dbReference type="ARBA" id="ARBA00023125"/>
    </source>
</evidence>
<dbReference type="SMART" id="SM00480">
    <property type="entry name" value="POL3Bc"/>
    <property type="match status" value="1"/>
</dbReference>
<comment type="caution">
    <text evidence="14">The sequence shown here is derived from an EMBL/GenBank/DDBJ whole genome shotgun (WGS) entry which is preliminary data.</text>
</comment>
<evidence type="ECO:0000256" key="2">
    <source>
        <dbReference type="ARBA" id="ARBA00010752"/>
    </source>
</evidence>
<keyword evidence="15" id="KW-1185">Reference proteome</keyword>
<keyword evidence="8 10" id="KW-0239">DNA-directed DNA polymerase</keyword>
<keyword evidence="6 10" id="KW-0548">Nucleotidyltransferase</keyword>
<keyword evidence="9" id="KW-0238">DNA-binding</keyword>
<keyword evidence="7 10" id="KW-0235">DNA replication</keyword>
<comment type="similarity">
    <text evidence="2 10">Belongs to the beta sliding clamp family.</text>
</comment>
<accession>S0FVB6</accession>
<dbReference type="CDD" id="cd00140">
    <property type="entry name" value="beta_clamp"/>
    <property type="match status" value="1"/>
</dbReference>
<dbReference type="OrthoDB" id="8421503at2"/>
<protein>
    <recommendedName>
        <fullName evidence="3 10">Beta sliding clamp</fullName>
    </recommendedName>
</protein>
<evidence type="ECO:0000256" key="1">
    <source>
        <dbReference type="ARBA" id="ARBA00004496"/>
    </source>
</evidence>
<comment type="function">
    <text evidence="10">Confers DNA tethering and processivity to DNA polymerases and other proteins. Acts as a clamp, forming a ring around DNA (a reaction catalyzed by the clamp-loading complex) which diffuses in an ATP-independent manner freely and bidirectionally along dsDNA. Initially characterized for its ability to contact the catalytic subunit of DNA polymerase III (Pol III), a complex, multichain enzyme responsible for most of the replicative synthesis in bacteria; Pol III exhibits 3'-5' exonuclease proofreading activity. The beta chain is required for initiation of replication as well as for processivity of DNA replication.</text>
</comment>
<evidence type="ECO:0000256" key="4">
    <source>
        <dbReference type="ARBA" id="ARBA00022490"/>
    </source>
</evidence>
<dbReference type="GO" id="GO:0009360">
    <property type="term" value="C:DNA polymerase III complex"/>
    <property type="evidence" value="ECO:0007669"/>
    <property type="project" value="InterPro"/>
</dbReference>
<dbReference type="Proteomes" id="UP000014216">
    <property type="component" value="Unassembled WGS sequence"/>
</dbReference>
<dbReference type="Gene3D" id="3.70.10.10">
    <property type="match status" value="1"/>
</dbReference>
<evidence type="ECO:0000259" key="11">
    <source>
        <dbReference type="Pfam" id="PF00712"/>
    </source>
</evidence>
<feature type="domain" description="DNA polymerase III beta sliding clamp C-terminal" evidence="13">
    <location>
        <begin position="256"/>
        <end position="370"/>
    </location>
</feature>
<dbReference type="InterPro" id="IPR022634">
    <property type="entry name" value="DNA_polIII_beta_N"/>
</dbReference>
<dbReference type="Pfam" id="PF00712">
    <property type="entry name" value="DNA_pol3_beta"/>
    <property type="match status" value="1"/>
</dbReference>
<dbReference type="InterPro" id="IPR001001">
    <property type="entry name" value="DNA_polIII_beta"/>
</dbReference>
<dbReference type="Pfam" id="PF02767">
    <property type="entry name" value="DNA_pol3_beta_2"/>
    <property type="match status" value="1"/>
</dbReference>
<evidence type="ECO:0000313" key="14">
    <source>
        <dbReference type="EMBL" id="EMS79048.1"/>
    </source>
</evidence>
<organism evidence="14 15">
    <name type="scientific">Desulfotignum phosphitoxidans DSM 13687</name>
    <dbReference type="NCBI Taxonomy" id="1286635"/>
    <lineage>
        <taxon>Bacteria</taxon>
        <taxon>Pseudomonadati</taxon>
        <taxon>Thermodesulfobacteriota</taxon>
        <taxon>Desulfobacteria</taxon>
        <taxon>Desulfobacterales</taxon>
        <taxon>Desulfobacteraceae</taxon>
        <taxon>Desulfotignum</taxon>
    </lineage>
</organism>
<evidence type="ECO:0000256" key="10">
    <source>
        <dbReference type="PIRNR" id="PIRNR000804"/>
    </source>
</evidence>
<dbReference type="SUPFAM" id="SSF55979">
    <property type="entry name" value="DNA clamp"/>
    <property type="match status" value="3"/>
</dbReference>
<dbReference type="GO" id="GO:0005737">
    <property type="term" value="C:cytoplasm"/>
    <property type="evidence" value="ECO:0007669"/>
    <property type="project" value="UniProtKB-SubCell"/>
</dbReference>
<evidence type="ECO:0000256" key="5">
    <source>
        <dbReference type="ARBA" id="ARBA00022679"/>
    </source>
</evidence>
<dbReference type="PANTHER" id="PTHR30478">
    <property type="entry name" value="DNA POLYMERASE III SUBUNIT BETA"/>
    <property type="match status" value="1"/>
</dbReference>
<comment type="subunit">
    <text evidence="10">Forms a ring-shaped head-to-tail homodimer around DNA.</text>
</comment>
<dbReference type="Pfam" id="PF02768">
    <property type="entry name" value="DNA_pol3_beta_3"/>
    <property type="match status" value="1"/>
</dbReference>
<dbReference type="GO" id="GO:0008408">
    <property type="term" value="F:3'-5' exonuclease activity"/>
    <property type="evidence" value="ECO:0007669"/>
    <property type="project" value="InterPro"/>
</dbReference>
<evidence type="ECO:0000256" key="3">
    <source>
        <dbReference type="ARBA" id="ARBA00021035"/>
    </source>
</evidence>
<evidence type="ECO:0000256" key="6">
    <source>
        <dbReference type="ARBA" id="ARBA00022695"/>
    </source>
</evidence>
<name>S0FVB6_9BACT</name>